<sequence length="82" mass="9386">MHDYPDNDDTNSVISAPERKTSPGYTCYSGFVTSRFSGSTTADLTLLYEPLDLCRSDRQKVRDILTLIEKLHRPARRVSRHL</sequence>
<evidence type="ECO:0000313" key="2">
    <source>
        <dbReference type="EMBL" id="GGD14936.1"/>
    </source>
</evidence>
<dbReference type="Proteomes" id="UP000613582">
    <property type="component" value="Unassembled WGS sequence"/>
</dbReference>
<reference evidence="2" key="2">
    <citation type="submission" date="2020-09" db="EMBL/GenBank/DDBJ databases">
        <authorList>
            <person name="Sun Q."/>
            <person name="Zhou Y."/>
        </authorList>
    </citation>
    <scope>NUCLEOTIDE SEQUENCE</scope>
    <source>
        <strain evidence="2">CGMCC 1.12921</strain>
    </source>
</reference>
<accession>A0A8J2Y7I0</accession>
<dbReference type="RefSeq" id="WP_188158126.1">
    <property type="nucleotide sequence ID" value="NZ_BMGH01000001.1"/>
</dbReference>
<gene>
    <name evidence="2" type="ORF">GCM10011342_24660</name>
</gene>
<dbReference type="EMBL" id="BMGH01000001">
    <property type="protein sequence ID" value="GGD14936.1"/>
    <property type="molecule type" value="Genomic_DNA"/>
</dbReference>
<name>A0A8J2Y7I0_9PROT</name>
<protein>
    <submittedName>
        <fullName evidence="2">Uncharacterized protein</fullName>
    </submittedName>
</protein>
<evidence type="ECO:0000256" key="1">
    <source>
        <dbReference type="SAM" id="MobiDB-lite"/>
    </source>
</evidence>
<feature type="region of interest" description="Disordered" evidence="1">
    <location>
        <begin position="1"/>
        <end position="21"/>
    </location>
</feature>
<organism evidence="2 3">
    <name type="scientific">Aquisalinus flavus</name>
    <dbReference type="NCBI Taxonomy" id="1526572"/>
    <lineage>
        <taxon>Bacteria</taxon>
        <taxon>Pseudomonadati</taxon>
        <taxon>Pseudomonadota</taxon>
        <taxon>Alphaproteobacteria</taxon>
        <taxon>Parvularculales</taxon>
        <taxon>Parvularculaceae</taxon>
        <taxon>Aquisalinus</taxon>
    </lineage>
</organism>
<keyword evidence="3" id="KW-1185">Reference proteome</keyword>
<dbReference type="AlphaFoldDB" id="A0A8J2Y7I0"/>
<reference evidence="2" key="1">
    <citation type="journal article" date="2014" name="Int. J. Syst. Evol. Microbiol.">
        <title>Complete genome sequence of Corynebacterium casei LMG S-19264T (=DSM 44701T), isolated from a smear-ripened cheese.</title>
        <authorList>
            <consortium name="US DOE Joint Genome Institute (JGI-PGF)"/>
            <person name="Walter F."/>
            <person name="Albersmeier A."/>
            <person name="Kalinowski J."/>
            <person name="Ruckert C."/>
        </authorList>
    </citation>
    <scope>NUCLEOTIDE SEQUENCE</scope>
    <source>
        <strain evidence="2">CGMCC 1.12921</strain>
    </source>
</reference>
<comment type="caution">
    <text evidence="2">The sequence shown here is derived from an EMBL/GenBank/DDBJ whole genome shotgun (WGS) entry which is preliminary data.</text>
</comment>
<proteinExistence type="predicted"/>
<evidence type="ECO:0000313" key="3">
    <source>
        <dbReference type="Proteomes" id="UP000613582"/>
    </source>
</evidence>